<protein>
    <submittedName>
        <fullName evidence="3">Uncharacterized protein</fullName>
    </submittedName>
</protein>
<dbReference type="EMBL" id="LR796274">
    <property type="protein sequence ID" value="CAB4133079.1"/>
    <property type="molecule type" value="Genomic_DNA"/>
</dbReference>
<keyword evidence="1" id="KW-0175">Coiled coil</keyword>
<evidence type="ECO:0000256" key="1">
    <source>
        <dbReference type="SAM" id="Coils"/>
    </source>
</evidence>
<feature type="compositionally biased region" description="Basic and acidic residues" evidence="2">
    <location>
        <begin position="188"/>
        <end position="197"/>
    </location>
</feature>
<feature type="coiled-coil region" evidence="1">
    <location>
        <begin position="138"/>
        <end position="165"/>
    </location>
</feature>
<feature type="region of interest" description="Disordered" evidence="2">
    <location>
        <begin position="268"/>
        <end position="288"/>
    </location>
</feature>
<reference evidence="3" key="1">
    <citation type="submission" date="2020-04" db="EMBL/GenBank/DDBJ databases">
        <authorList>
            <person name="Chiriac C."/>
            <person name="Salcher M."/>
            <person name="Ghai R."/>
            <person name="Kavagutti S V."/>
        </authorList>
    </citation>
    <scope>NUCLEOTIDE SEQUENCE</scope>
</reference>
<evidence type="ECO:0000256" key="2">
    <source>
        <dbReference type="SAM" id="MobiDB-lite"/>
    </source>
</evidence>
<feature type="region of interest" description="Disordered" evidence="2">
    <location>
        <begin position="174"/>
        <end position="245"/>
    </location>
</feature>
<organism evidence="3">
    <name type="scientific">uncultured Caudovirales phage</name>
    <dbReference type="NCBI Taxonomy" id="2100421"/>
    <lineage>
        <taxon>Viruses</taxon>
        <taxon>Duplodnaviria</taxon>
        <taxon>Heunggongvirae</taxon>
        <taxon>Uroviricota</taxon>
        <taxon>Caudoviricetes</taxon>
        <taxon>Peduoviridae</taxon>
        <taxon>Maltschvirus</taxon>
        <taxon>Maltschvirus maltsch</taxon>
    </lineage>
</organism>
<accession>A0A6J5LMV1</accession>
<feature type="compositionally biased region" description="Polar residues" evidence="2">
    <location>
        <begin position="175"/>
        <end position="187"/>
    </location>
</feature>
<feature type="compositionally biased region" description="Basic and acidic residues" evidence="2">
    <location>
        <begin position="216"/>
        <end position="235"/>
    </location>
</feature>
<evidence type="ECO:0000313" key="3">
    <source>
        <dbReference type="EMBL" id="CAB4133079.1"/>
    </source>
</evidence>
<feature type="compositionally biased region" description="Basic residues" evidence="2">
    <location>
        <begin position="273"/>
        <end position="288"/>
    </location>
</feature>
<proteinExistence type="predicted"/>
<gene>
    <name evidence="3" type="ORF">UFOVP257_44</name>
</gene>
<name>A0A6J5LMV1_9CAUD</name>
<sequence length="308" mass="35454">MKSFKEYLTEQELMEESPTTGDYFNIEIAREEIVLETHVLEVLEDGILIEADETMYKVLEHLGYLTESPDSNMPVANDSTSPIHGNNNDEDYPGSRGVWMHGGYKIKYNPETFTLTVQGKHQERGHRWAGKPTKQAYRIAVQQLIDKLEDEAEVYEDERGTSQRAQDAFKDLDAANNSSDTQAANQQDLDKFRDRTRSGQAGKPTKLQDMNPLDRQQWEREKQQQGIKNEAEYQGHKVPLGKPMAGDVKKSKVYVKNAKGNVVKVNFGDPNMRIKKSSPKHRKSFRARHHCENPGPRWKARYWSCRAW</sequence>